<dbReference type="InterPro" id="IPR050681">
    <property type="entry name" value="CDF/SLC30A"/>
</dbReference>
<dbReference type="NCBIfam" id="TIGR01297">
    <property type="entry name" value="CDF"/>
    <property type="match status" value="1"/>
</dbReference>
<comment type="similarity">
    <text evidence="2">Belongs to the cation diffusion facilitator (CDF) transporter (TC 2.A.4) family. SLC30A subfamily.</text>
</comment>
<feature type="domain" description="Cation efflux protein transmembrane" evidence="9">
    <location>
        <begin position="53"/>
        <end position="246"/>
    </location>
</feature>
<feature type="region of interest" description="Disordered" evidence="7">
    <location>
        <begin position="1"/>
        <end position="42"/>
    </location>
</feature>
<comment type="subcellular location">
    <subcellularLocation>
        <location evidence="1">Membrane</location>
        <topology evidence="1">Multi-pass membrane protein</topology>
    </subcellularLocation>
</comment>
<feature type="compositionally biased region" description="Basic and acidic residues" evidence="7">
    <location>
        <begin position="13"/>
        <end position="22"/>
    </location>
</feature>
<dbReference type="Pfam" id="PF16916">
    <property type="entry name" value="ZT_dimer"/>
    <property type="match status" value="1"/>
</dbReference>
<evidence type="ECO:0000259" key="9">
    <source>
        <dbReference type="Pfam" id="PF01545"/>
    </source>
</evidence>
<dbReference type="RefSeq" id="WP_216479187.1">
    <property type="nucleotide sequence ID" value="NZ_JAHLQJ010000010.1"/>
</dbReference>
<evidence type="ECO:0000256" key="6">
    <source>
        <dbReference type="ARBA" id="ARBA00023136"/>
    </source>
</evidence>
<keyword evidence="6 8" id="KW-0472">Membrane</keyword>
<evidence type="ECO:0000256" key="5">
    <source>
        <dbReference type="ARBA" id="ARBA00023065"/>
    </source>
</evidence>
<evidence type="ECO:0000256" key="7">
    <source>
        <dbReference type="SAM" id="MobiDB-lite"/>
    </source>
</evidence>
<dbReference type="InterPro" id="IPR002524">
    <property type="entry name" value="Cation_efflux"/>
</dbReference>
<feature type="compositionally biased region" description="Basic residues" evidence="7">
    <location>
        <begin position="26"/>
        <end position="40"/>
    </location>
</feature>
<feature type="transmembrane region" description="Helical" evidence="8">
    <location>
        <begin position="196"/>
        <end position="218"/>
    </location>
</feature>
<evidence type="ECO:0000313" key="11">
    <source>
        <dbReference type="EMBL" id="MBU5672595.1"/>
    </source>
</evidence>
<evidence type="ECO:0000256" key="8">
    <source>
        <dbReference type="SAM" id="Phobius"/>
    </source>
</evidence>
<dbReference type="PANTHER" id="PTHR11562">
    <property type="entry name" value="CATION EFFLUX PROTEIN/ ZINC TRANSPORTER"/>
    <property type="match status" value="1"/>
</dbReference>
<proteinExistence type="inferred from homology"/>
<keyword evidence="5" id="KW-0406">Ion transport</keyword>
<dbReference type="EMBL" id="JAHLQJ010000010">
    <property type="protein sequence ID" value="MBU5672595.1"/>
    <property type="molecule type" value="Genomic_DNA"/>
</dbReference>
<gene>
    <name evidence="11" type="ORF">KQJ23_12235</name>
</gene>
<feature type="transmembrane region" description="Helical" evidence="8">
    <location>
        <begin position="224"/>
        <end position="246"/>
    </location>
</feature>
<feature type="domain" description="Cation efflux protein cytoplasmic" evidence="10">
    <location>
        <begin position="251"/>
        <end position="324"/>
    </location>
</feature>
<evidence type="ECO:0000256" key="1">
    <source>
        <dbReference type="ARBA" id="ARBA00004141"/>
    </source>
</evidence>
<comment type="caution">
    <text evidence="11">The sequence shown here is derived from an EMBL/GenBank/DDBJ whole genome shotgun (WGS) entry which is preliminary data.</text>
</comment>
<evidence type="ECO:0000256" key="4">
    <source>
        <dbReference type="ARBA" id="ARBA00022989"/>
    </source>
</evidence>
<feature type="transmembrane region" description="Helical" evidence="8">
    <location>
        <begin position="154"/>
        <end position="175"/>
    </location>
</feature>
<organism evidence="11 12">
    <name type="scientific">Paenibacillus brevis</name>
    <dbReference type="NCBI Taxonomy" id="2841508"/>
    <lineage>
        <taxon>Bacteria</taxon>
        <taxon>Bacillati</taxon>
        <taxon>Bacillota</taxon>
        <taxon>Bacilli</taxon>
        <taxon>Bacillales</taxon>
        <taxon>Paenibacillaceae</taxon>
        <taxon>Paenibacillus</taxon>
    </lineage>
</organism>
<feature type="transmembrane region" description="Helical" evidence="8">
    <location>
        <begin position="85"/>
        <end position="104"/>
    </location>
</feature>
<evidence type="ECO:0000256" key="3">
    <source>
        <dbReference type="ARBA" id="ARBA00022692"/>
    </source>
</evidence>
<keyword evidence="3 8" id="KW-0812">Transmembrane</keyword>
<accession>A0ABS6FQT2</accession>
<keyword evidence="4 8" id="KW-1133">Transmembrane helix</keyword>
<evidence type="ECO:0000313" key="12">
    <source>
        <dbReference type="Proteomes" id="UP000743001"/>
    </source>
</evidence>
<reference evidence="11 12" key="1">
    <citation type="submission" date="2021-06" db="EMBL/GenBank/DDBJ databases">
        <authorList>
            <person name="Sun Q."/>
            <person name="Li D."/>
        </authorList>
    </citation>
    <scope>NUCLEOTIDE SEQUENCE [LARGE SCALE GENOMIC DNA]</scope>
    <source>
        <strain evidence="11 12">MSJ-6</strain>
    </source>
</reference>
<keyword evidence="5" id="KW-0813">Transport</keyword>
<protein>
    <submittedName>
        <fullName evidence="11">Cation diffusion facilitator family transporter</fullName>
    </submittedName>
</protein>
<feature type="compositionally biased region" description="Basic residues" evidence="7">
    <location>
        <begin position="1"/>
        <end position="12"/>
    </location>
</feature>
<feature type="transmembrane region" description="Helical" evidence="8">
    <location>
        <begin position="53"/>
        <end position="73"/>
    </location>
</feature>
<dbReference type="PANTHER" id="PTHR11562:SF17">
    <property type="entry name" value="RE54080P-RELATED"/>
    <property type="match status" value="1"/>
</dbReference>
<feature type="transmembrane region" description="Helical" evidence="8">
    <location>
        <begin position="116"/>
        <end position="142"/>
    </location>
</feature>
<evidence type="ECO:0000256" key="2">
    <source>
        <dbReference type="ARBA" id="ARBA00008873"/>
    </source>
</evidence>
<dbReference type="InterPro" id="IPR027470">
    <property type="entry name" value="Cation_efflux_CTD"/>
</dbReference>
<sequence>MSKNSRIHHQAHDHHDHSHEQVHGPSHSHTHSHAHGHSHNHFGDARSGNKSGLLIALGITASIAVLECIGGWVTNSLALLSDAGHMLSDASSLVLSLLAIWFAARPSTSRKSYGFYRLEIMAALLNGVTLFVIAGFIIWEAYKRLMDPPVVSSGPMMLIASIGLIANLASAWALMKKGDVKGNINFRSAYLHVLGDAMGSVGAIFGGIMMWAFGWYIFDPIVSVLVSLLILRSAWGVIAQSLHVLMEGVPQGLDVKEVQEKLKQLPAVLDVHDLHIWSITSGMDALSCHLVVSDPAYQSSVLQEAIILLEQQFGISHATIQIETEDIKHPAFIV</sequence>
<keyword evidence="12" id="KW-1185">Reference proteome</keyword>
<dbReference type="Pfam" id="PF01545">
    <property type="entry name" value="Cation_efflux"/>
    <property type="match status" value="1"/>
</dbReference>
<name>A0ABS6FQT2_9BACL</name>
<dbReference type="InterPro" id="IPR058533">
    <property type="entry name" value="Cation_efflux_TM"/>
</dbReference>
<evidence type="ECO:0000259" key="10">
    <source>
        <dbReference type="Pfam" id="PF16916"/>
    </source>
</evidence>
<dbReference type="Proteomes" id="UP000743001">
    <property type="component" value="Unassembled WGS sequence"/>
</dbReference>